<name>A0AAJ7FUE9_CEPCN</name>
<keyword evidence="5" id="KW-0325">Glycoprotein</keyword>
<keyword evidence="6" id="KW-0326">Glycosidase</keyword>
<feature type="chain" id="PRO_5042478806" description="beta-glucosidase" evidence="9">
    <location>
        <begin position="19"/>
        <end position="508"/>
    </location>
</feature>
<feature type="active site" description="Nucleophile" evidence="7">
    <location>
        <position position="401"/>
    </location>
</feature>
<dbReference type="PRINTS" id="PR00131">
    <property type="entry name" value="GLHYDRLASE1"/>
</dbReference>
<proteinExistence type="inferred from homology"/>
<dbReference type="Pfam" id="PF00232">
    <property type="entry name" value="Glyco_hydro_1"/>
    <property type="match status" value="1"/>
</dbReference>
<dbReference type="EC" id="3.2.1.21" evidence="3"/>
<evidence type="ECO:0000256" key="1">
    <source>
        <dbReference type="ARBA" id="ARBA00010838"/>
    </source>
</evidence>
<comment type="subunit">
    <text evidence="2">Homodimer.</text>
</comment>
<keyword evidence="9" id="KW-0732">Signal</keyword>
<evidence type="ECO:0000313" key="11">
    <source>
        <dbReference type="RefSeq" id="XP_015608814.1"/>
    </source>
</evidence>
<evidence type="ECO:0000256" key="9">
    <source>
        <dbReference type="SAM" id="SignalP"/>
    </source>
</evidence>
<dbReference type="Proteomes" id="UP000694920">
    <property type="component" value="Unplaced"/>
</dbReference>
<dbReference type="InterPro" id="IPR001360">
    <property type="entry name" value="Glyco_hydro_1"/>
</dbReference>
<sequence length="508" mass="57579">MSLLGGLLFVVSALVVRGSSISTIEENYLKFPAGFLIGTATAAYQIEGAWNVSDKSENVWDRFTHEPRPGRIVNNDTGDVACDSYHKYKKDVELLREIGFDVYRLSLSWSRILPNGFANKISQDGLDYYKKVLAELEANGIEPLVTLYHWDHPQIIEDLGGWTNEEIVDYFGDYARVVFRELGPRVKYFCTINEPEEFCARGYGLGTKAPGKEIHGIGEYLCSHNVLKAHARAYHIYDKEFRPTQNGTIGIVLSLSYAYPKDPDDATSVETHFQFNAGWFCHPIFSASGDYPSLMKEKIASASLEQGYPRSRLPEFSQEWIEYIRGSSDFLGVNHYTSTLVEPGVESVVPSVFADRKIILSPDPSWPRANSSWLYVVPKGFGDLLRLLAKEYNNPVMYVTENGVSAAEETNDLNRIQYFHDYLKEMLLAMNRDGVNVKGYLAWSLLDNFEWTQGYSERFGLVHVDFNDPERKRTLKMSANWWKNVLKTRKLEPVPAGPQSSCCTAIPV</sequence>
<evidence type="ECO:0000256" key="8">
    <source>
        <dbReference type="RuleBase" id="RU003690"/>
    </source>
</evidence>
<dbReference type="PANTHER" id="PTHR10353:SF36">
    <property type="entry name" value="LP05116P"/>
    <property type="match status" value="1"/>
</dbReference>
<dbReference type="AlphaFoldDB" id="A0AAJ7FUE9"/>
<dbReference type="InterPro" id="IPR017853">
    <property type="entry name" value="GH"/>
</dbReference>
<accession>A0AAJ7FUE9</accession>
<keyword evidence="4" id="KW-0378">Hydrolase</keyword>
<evidence type="ECO:0000256" key="3">
    <source>
        <dbReference type="ARBA" id="ARBA00012744"/>
    </source>
</evidence>
<dbReference type="SUPFAM" id="SSF51445">
    <property type="entry name" value="(Trans)glycosidases"/>
    <property type="match status" value="1"/>
</dbReference>
<dbReference type="GeneID" id="107274310"/>
<comment type="similarity">
    <text evidence="1 8">Belongs to the glycosyl hydrolase 1 family.</text>
</comment>
<keyword evidence="10" id="KW-1185">Reference proteome</keyword>
<evidence type="ECO:0000256" key="4">
    <source>
        <dbReference type="ARBA" id="ARBA00022801"/>
    </source>
</evidence>
<dbReference type="RefSeq" id="XP_015608814.1">
    <property type="nucleotide sequence ID" value="XM_015753328.2"/>
</dbReference>
<evidence type="ECO:0000256" key="5">
    <source>
        <dbReference type="ARBA" id="ARBA00023180"/>
    </source>
</evidence>
<reference evidence="11" key="1">
    <citation type="submission" date="2025-08" db="UniProtKB">
        <authorList>
            <consortium name="RefSeq"/>
        </authorList>
    </citation>
    <scope>IDENTIFICATION</scope>
</reference>
<organism evidence="10 11">
    <name type="scientific">Cephus cinctus</name>
    <name type="common">Wheat stem sawfly</name>
    <dbReference type="NCBI Taxonomy" id="211228"/>
    <lineage>
        <taxon>Eukaryota</taxon>
        <taxon>Metazoa</taxon>
        <taxon>Ecdysozoa</taxon>
        <taxon>Arthropoda</taxon>
        <taxon>Hexapoda</taxon>
        <taxon>Insecta</taxon>
        <taxon>Pterygota</taxon>
        <taxon>Neoptera</taxon>
        <taxon>Endopterygota</taxon>
        <taxon>Hymenoptera</taxon>
        <taxon>Cephoidea</taxon>
        <taxon>Cephidae</taxon>
        <taxon>Cephus</taxon>
    </lineage>
</organism>
<feature type="signal peptide" evidence="9">
    <location>
        <begin position="1"/>
        <end position="18"/>
    </location>
</feature>
<dbReference type="GO" id="GO:0005975">
    <property type="term" value="P:carbohydrate metabolic process"/>
    <property type="evidence" value="ECO:0007669"/>
    <property type="project" value="InterPro"/>
</dbReference>
<dbReference type="InterPro" id="IPR018120">
    <property type="entry name" value="Glyco_hydro_1_AS"/>
</dbReference>
<evidence type="ECO:0000256" key="6">
    <source>
        <dbReference type="ARBA" id="ARBA00023295"/>
    </source>
</evidence>
<dbReference type="KEGG" id="ccin:107274310"/>
<dbReference type="PROSITE" id="PS00572">
    <property type="entry name" value="GLYCOSYL_HYDROL_F1_1"/>
    <property type="match status" value="1"/>
</dbReference>
<evidence type="ECO:0000313" key="10">
    <source>
        <dbReference type="Proteomes" id="UP000694920"/>
    </source>
</evidence>
<dbReference type="FunFam" id="3.20.20.80:FF:000013">
    <property type="entry name" value="lactase-phlorizin hydrolase"/>
    <property type="match status" value="1"/>
</dbReference>
<dbReference type="Gene3D" id="3.20.20.80">
    <property type="entry name" value="Glycosidases"/>
    <property type="match status" value="1"/>
</dbReference>
<dbReference type="PANTHER" id="PTHR10353">
    <property type="entry name" value="GLYCOSYL HYDROLASE"/>
    <property type="match status" value="1"/>
</dbReference>
<dbReference type="GO" id="GO:0008422">
    <property type="term" value="F:beta-glucosidase activity"/>
    <property type="evidence" value="ECO:0007669"/>
    <property type="project" value="TreeGrafter"/>
</dbReference>
<gene>
    <name evidence="11" type="primary">LOC107274310</name>
</gene>
<evidence type="ECO:0000256" key="2">
    <source>
        <dbReference type="ARBA" id="ARBA00011738"/>
    </source>
</evidence>
<protein>
    <recommendedName>
        <fullName evidence="3">beta-glucosidase</fullName>
        <ecNumber evidence="3">3.2.1.21</ecNumber>
    </recommendedName>
</protein>
<evidence type="ECO:0000256" key="7">
    <source>
        <dbReference type="PROSITE-ProRule" id="PRU10055"/>
    </source>
</evidence>